<keyword evidence="3" id="KW-0732">Signal</keyword>
<dbReference type="Gene3D" id="3.30.1330.60">
    <property type="entry name" value="OmpA-like domain"/>
    <property type="match status" value="1"/>
</dbReference>
<feature type="chain" id="PRO_5039909246" evidence="3">
    <location>
        <begin position="27"/>
        <end position="365"/>
    </location>
</feature>
<sequence>MAESRNPGRRPALLLLAGLLAAPAGAASAQETVYIGGTGDQVEINLDVLDSLGTPPNVAGMLRSDIRRSQAAAGLPLPLPGETRAPVSRAVPMPPPSRPATSRRVVAAQPALAPAAPKAPAPVLPSARRTTPAPQQPSRIVTAPAAPRVTAPVPSAPKVAATPAPKVTAPARVAIPAPAPAAPKASATATTKIPDIEVPAPPSTSTRTASVTPPPPPPAVASTPATAPAKAPAAKAPEPAKQIASAPPAPKAAAPAPSASGSGAVTSVIFETDSKSLPGDAETALKSVAEKMKVDETIRVQLMAYASAGERSEAKARRLSLSRALEVRSYLIGQGIASTRMDVRALGDRAPSAPSDRVDLTLVAR</sequence>
<evidence type="ECO:0000313" key="5">
    <source>
        <dbReference type="EMBL" id="UUX51735.1"/>
    </source>
</evidence>
<dbReference type="Proteomes" id="UP001060336">
    <property type="component" value="Chromosome"/>
</dbReference>
<feature type="domain" description="OmpA-like" evidence="4">
    <location>
        <begin position="257"/>
        <end position="365"/>
    </location>
</feature>
<dbReference type="InterPro" id="IPR036737">
    <property type="entry name" value="OmpA-like_sf"/>
</dbReference>
<evidence type="ECO:0000256" key="3">
    <source>
        <dbReference type="SAM" id="SignalP"/>
    </source>
</evidence>
<evidence type="ECO:0000313" key="6">
    <source>
        <dbReference type="Proteomes" id="UP001060336"/>
    </source>
</evidence>
<feature type="region of interest" description="Disordered" evidence="2">
    <location>
        <begin position="73"/>
        <end position="139"/>
    </location>
</feature>
<proteinExistence type="predicted"/>
<dbReference type="GO" id="GO:0016020">
    <property type="term" value="C:membrane"/>
    <property type="evidence" value="ECO:0007669"/>
    <property type="project" value="UniProtKB-UniRule"/>
</dbReference>
<keyword evidence="6" id="KW-1185">Reference proteome</keyword>
<evidence type="ECO:0000259" key="4">
    <source>
        <dbReference type="PROSITE" id="PS51123"/>
    </source>
</evidence>
<organism evidence="5 6">
    <name type="scientific">Nisaea acidiphila</name>
    <dbReference type="NCBI Taxonomy" id="1862145"/>
    <lineage>
        <taxon>Bacteria</taxon>
        <taxon>Pseudomonadati</taxon>
        <taxon>Pseudomonadota</taxon>
        <taxon>Alphaproteobacteria</taxon>
        <taxon>Rhodospirillales</taxon>
        <taxon>Thalassobaculaceae</taxon>
        <taxon>Nisaea</taxon>
    </lineage>
</organism>
<gene>
    <name evidence="5" type="ORF">NUH88_08540</name>
</gene>
<accession>A0A9J7AWJ3</accession>
<feature type="signal peptide" evidence="3">
    <location>
        <begin position="1"/>
        <end position="26"/>
    </location>
</feature>
<name>A0A9J7AWJ3_9PROT</name>
<dbReference type="SUPFAM" id="SSF103088">
    <property type="entry name" value="OmpA-like"/>
    <property type="match status" value="1"/>
</dbReference>
<dbReference type="EMBL" id="CP102480">
    <property type="protein sequence ID" value="UUX51735.1"/>
    <property type="molecule type" value="Genomic_DNA"/>
</dbReference>
<dbReference type="InterPro" id="IPR006665">
    <property type="entry name" value="OmpA-like"/>
</dbReference>
<feature type="compositionally biased region" description="Low complexity" evidence="2">
    <location>
        <begin position="220"/>
        <end position="263"/>
    </location>
</feature>
<evidence type="ECO:0000256" key="1">
    <source>
        <dbReference type="PROSITE-ProRule" id="PRU00473"/>
    </source>
</evidence>
<dbReference type="KEGG" id="naci:NUH88_08540"/>
<dbReference type="Pfam" id="PF00691">
    <property type="entry name" value="OmpA"/>
    <property type="match status" value="1"/>
</dbReference>
<dbReference type="PROSITE" id="PS51123">
    <property type="entry name" value="OMPA_2"/>
    <property type="match status" value="1"/>
</dbReference>
<dbReference type="RefSeq" id="WP_257771399.1">
    <property type="nucleotide sequence ID" value="NZ_CP102480.1"/>
</dbReference>
<feature type="compositionally biased region" description="Low complexity" evidence="2">
    <location>
        <begin position="105"/>
        <end position="116"/>
    </location>
</feature>
<feature type="region of interest" description="Disordered" evidence="2">
    <location>
        <begin position="185"/>
        <end position="263"/>
    </location>
</feature>
<feature type="compositionally biased region" description="Polar residues" evidence="2">
    <location>
        <begin position="128"/>
        <end position="139"/>
    </location>
</feature>
<reference evidence="5" key="1">
    <citation type="submission" date="2022-08" db="EMBL/GenBank/DDBJ databases">
        <title>Nisaea acidiphila sp. nov., isolated from a marine algal debris and emended description of the genus Nisaea Urios et al. 2008.</title>
        <authorList>
            <person name="Kwon K."/>
        </authorList>
    </citation>
    <scope>NUCLEOTIDE SEQUENCE</scope>
    <source>
        <strain evidence="5">MEBiC11861</strain>
    </source>
</reference>
<protein>
    <submittedName>
        <fullName evidence="5">OmpA family protein</fullName>
    </submittedName>
</protein>
<dbReference type="AlphaFoldDB" id="A0A9J7AWJ3"/>
<keyword evidence="1" id="KW-0472">Membrane</keyword>
<evidence type="ECO:0000256" key="2">
    <source>
        <dbReference type="SAM" id="MobiDB-lite"/>
    </source>
</evidence>